<evidence type="ECO:0000313" key="3">
    <source>
        <dbReference type="EMBL" id="EEF62483.1"/>
    </source>
</evidence>
<dbReference type="Gene3D" id="3.30.360.10">
    <property type="entry name" value="Dihydrodipicolinate Reductase, domain 2"/>
    <property type="match status" value="1"/>
</dbReference>
<evidence type="ECO:0000313" key="4">
    <source>
        <dbReference type="Proteomes" id="UP000003688"/>
    </source>
</evidence>
<proteinExistence type="predicted"/>
<sequence length="384" mass="42594">MDKVRIGIIGMGNIGKHHASYLMAGKVNRCELVAVCSTSPGKLQSYKPLKIYDDAEKLIKSGEIDAVLIATPHYQHTSLGIAALEAGLHIMVEKPISAHKADAERLIAAHRKHKELVFAGMFQLRCEPRYLKIQKLIQSGELGDIARLSWIMTDWYRTEAYYSSGGWRATWKGEGGGVLLNQCLHNLDVLQWLCGMPSSVRGFCQLGRYHNIEVEDNVTSYLEYPNGATGVFITSTGEAPGTNRFEIAGTKGKIVLEKDKLHFTRNEADMIEFSKTSKVGFMKPEVWNVEIPFENAPAPHATLMQNFVDAILDGAPLIAPGEDGLYSVELANVMLYSSLIDKAVKMPMDSGAFEAKLNELVTNSKHQKKVVEVSTEDFTKSFNR</sequence>
<reference evidence="3 4" key="1">
    <citation type="journal article" date="2011" name="J. Bacteriol.">
        <title>Genome sequence of 'Pedosphaera parvula' Ellin514, an aerobic Verrucomicrobial isolate from pasture soil.</title>
        <authorList>
            <person name="Kant R."/>
            <person name="van Passel M.W."/>
            <person name="Sangwan P."/>
            <person name="Palva A."/>
            <person name="Lucas S."/>
            <person name="Copeland A."/>
            <person name="Lapidus A."/>
            <person name="Glavina Del Rio T."/>
            <person name="Dalin E."/>
            <person name="Tice H."/>
            <person name="Bruce D."/>
            <person name="Goodwin L."/>
            <person name="Pitluck S."/>
            <person name="Chertkov O."/>
            <person name="Larimer F.W."/>
            <person name="Land M.L."/>
            <person name="Hauser L."/>
            <person name="Brettin T.S."/>
            <person name="Detter J.C."/>
            <person name="Han S."/>
            <person name="de Vos W.M."/>
            <person name="Janssen P.H."/>
            <person name="Smidt H."/>
        </authorList>
    </citation>
    <scope>NUCLEOTIDE SEQUENCE [LARGE SCALE GENOMIC DNA]</scope>
    <source>
        <strain evidence="3 4">Ellin514</strain>
    </source>
</reference>
<dbReference type="InterPro" id="IPR052515">
    <property type="entry name" value="Gfo/Idh/MocA_Oxidoreductase"/>
</dbReference>
<dbReference type="OrthoDB" id="9815825at2"/>
<gene>
    <name evidence="3" type="ORF">Cflav_PD5118</name>
</gene>
<feature type="domain" description="Gfo/Idh/MocA-like oxidoreductase N-terminal" evidence="1">
    <location>
        <begin position="4"/>
        <end position="120"/>
    </location>
</feature>
<dbReference type="Gene3D" id="3.40.50.720">
    <property type="entry name" value="NAD(P)-binding Rossmann-like Domain"/>
    <property type="match status" value="1"/>
</dbReference>
<protein>
    <submittedName>
        <fullName evidence="3">Oxidoreductase domain protein</fullName>
    </submittedName>
</protein>
<dbReference type="InterPro" id="IPR036291">
    <property type="entry name" value="NAD(P)-bd_dom_sf"/>
</dbReference>
<dbReference type="STRING" id="320771.Cflav_PD5118"/>
<dbReference type="PANTHER" id="PTHR43249">
    <property type="entry name" value="UDP-N-ACETYL-2-AMINO-2-DEOXY-D-GLUCURONATE OXIDASE"/>
    <property type="match status" value="1"/>
</dbReference>
<organism evidence="3 4">
    <name type="scientific">Pedosphaera parvula (strain Ellin514)</name>
    <dbReference type="NCBI Taxonomy" id="320771"/>
    <lineage>
        <taxon>Bacteria</taxon>
        <taxon>Pseudomonadati</taxon>
        <taxon>Verrucomicrobiota</taxon>
        <taxon>Pedosphaerae</taxon>
        <taxon>Pedosphaerales</taxon>
        <taxon>Pedosphaeraceae</taxon>
        <taxon>Pedosphaera</taxon>
    </lineage>
</organism>
<feature type="domain" description="GFO/IDH/MocA-like oxidoreductase" evidence="2">
    <location>
        <begin position="130"/>
        <end position="254"/>
    </location>
</feature>
<dbReference type="SUPFAM" id="SSF51735">
    <property type="entry name" value="NAD(P)-binding Rossmann-fold domains"/>
    <property type="match status" value="1"/>
</dbReference>
<dbReference type="AlphaFoldDB" id="B9XC15"/>
<name>B9XC15_PEDPL</name>
<dbReference type="RefSeq" id="WP_007413363.1">
    <property type="nucleotide sequence ID" value="NZ_ABOX02000004.1"/>
</dbReference>
<dbReference type="InterPro" id="IPR000683">
    <property type="entry name" value="Gfo/Idh/MocA-like_OxRdtase_N"/>
</dbReference>
<dbReference type="EMBL" id="ABOX02000004">
    <property type="protein sequence ID" value="EEF62483.1"/>
    <property type="molecule type" value="Genomic_DNA"/>
</dbReference>
<dbReference type="Pfam" id="PF01408">
    <property type="entry name" value="GFO_IDH_MocA"/>
    <property type="match status" value="1"/>
</dbReference>
<comment type="caution">
    <text evidence="3">The sequence shown here is derived from an EMBL/GenBank/DDBJ whole genome shotgun (WGS) entry which is preliminary data.</text>
</comment>
<keyword evidence="4" id="KW-1185">Reference proteome</keyword>
<dbReference type="SUPFAM" id="SSF55347">
    <property type="entry name" value="Glyceraldehyde-3-phosphate dehydrogenase-like, C-terminal domain"/>
    <property type="match status" value="1"/>
</dbReference>
<evidence type="ECO:0000259" key="1">
    <source>
        <dbReference type="Pfam" id="PF01408"/>
    </source>
</evidence>
<accession>B9XC15</accession>
<dbReference type="Pfam" id="PF22725">
    <property type="entry name" value="GFO_IDH_MocA_C3"/>
    <property type="match status" value="1"/>
</dbReference>
<evidence type="ECO:0000259" key="2">
    <source>
        <dbReference type="Pfam" id="PF22725"/>
    </source>
</evidence>
<dbReference type="Proteomes" id="UP000003688">
    <property type="component" value="Unassembled WGS sequence"/>
</dbReference>
<dbReference type="GO" id="GO:0000166">
    <property type="term" value="F:nucleotide binding"/>
    <property type="evidence" value="ECO:0007669"/>
    <property type="project" value="InterPro"/>
</dbReference>
<dbReference type="InterPro" id="IPR055170">
    <property type="entry name" value="GFO_IDH_MocA-like_dom"/>
</dbReference>
<dbReference type="PANTHER" id="PTHR43249:SF1">
    <property type="entry name" value="D-GLUCOSIDE 3-DEHYDROGENASE"/>
    <property type="match status" value="1"/>
</dbReference>